<organism evidence="5 6">
    <name type="scientific">Trema orientale</name>
    <name type="common">Charcoal tree</name>
    <name type="synonym">Celtis orientalis</name>
    <dbReference type="NCBI Taxonomy" id="63057"/>
    <lineage>
        <taxon>Eukaryota</taxon>
        <taxon>Viridiplantae</taxon>
        <taxon>Streptophyta</taxon>
        <taxon>Embryophyta</taxon>
        <taxon>Tracheophyta</taxon>
        <taxon>Spermatophyta</taxon>
        <taxon>Magnoliopsida</taxon>
        <taxon>eudicotyledons</taxon>
        <taxon>Gunneridae</taxon>
        <taxon>Pentapetalae</taxon>
        <taxon>rosids</taxon>
        <taxon>fabids</taxon>
        <taxon>Rosales</taxon>
        <taxon>Cannabaceae</taxon>
        <taxon>Trema</taxon>
    </lineage>
</organism>
<dbReference type="Pfam" id="PF23559">
    <property type="entry name" value="WHD_DRP"/>
    <property type="match status" value="1"/>
</dbReference>
<evidence type="ECO:0000313" key="6">
    <source>
        <dbReference type="Proteomes" id="UP000237000"/>
    </source>
</evidence>
<evidence type="ECO:0000259" key="3">
    <source>
        <dbReference type="Pfam" id="PF23559"/>
    </source>
</evidence>
<dbReference type="Gene3D" id="3.80.10.10">
    <property type="entry name" value="Ribonuclease Inhibitor"/>
    <property type="match status" value="1"/>
</dbReference>
<keyword evidence="6" id="KW-1185">Reference proteome</keyword>
<comment type="caution">
    <text evidence="5">The sequence shown here is derived from an EMBL/GenBank/DDBJ whole genome shotgun (WGS) entry which is preliminary data.</text>
</comment>
<gene>
    <name evidence="5" type="ORF">TorRG33x02_329330</name>
</gene>
<dbReference type="Gene3D" id="1.10.10.10">
    <property type="entry name" value="Winged helix-like DNA-binding domain superfamily/Winged helix DNA-binding domain"/>
    <property type="match status" value="1"/>
</dbReference>
<dbReference type="STRING" id="63057.A0A2P5B8S5"/>
<dbReference type="InterPro" id="IPR044974">
    <property type="entry name" value="Disease_R_plants"/>
</dbReference>
<feature type="domain" description="Disease resistance R13L4/SHOC-2-like LRR" evidence="4">
    <location>
        <begin position="172"/>
        <end position="427"/>
    </location>
</feature>
<evidence type="ECO:0000256" key="1">
    <source>
        <dbReference type="ARBA" id="ARBA00022737"/>
    </source>
</evidence>
<dbReference type="Pfam" id="PF23598">
    <property type="entry name" value="LRR_14"/>
    <property type="match status" value="1"/>
</dbReference>
<dbReference type="InterPro" id="IPR036388">
    <property type="entry name" value="WH-like_DNA-bd_sf"/>
</dbReference>
<dbReference type="InterPro" id="IPR027417">
    <property type="entry name" value="P-loop_NTPase"/>
</dbReference>
<dbReference type="EMBL" id="JXTC01000578">
    <property type="protein sequence ID" value="PON45185.1"/>
    <property type="molecule type" value="Genomic_DNA"/>
</dbReference>
<dbReference type="Gene3D" id="1.10.8.430">
    <property type="entry name" value="Helical domain of apoptotic protease-activating factors"/>
    <property type="match status" value="1"/>
</dbReference>
<dbReference type="PANTHER" id="PTHR23155:SF1185">
    <property type="entry name" value="DISEASE RESISTANCE RPP8-LIKE PROTEIN 3-RELATED"/>
    <property type="match status" value="1"/>
</dbReference>
<dbReference type="InParanoid" id="A0A2P5B8S5"/>
<dbReference type="Proteomes" id="UP000237000">
    <property type="component" value="Unassembled WGS sequence"/>
</dbReference>
<dbReference type="InterPro" id="IPR058922">
    <property type="entry name" value="WHD_DRP"/>
</dbReference>
<dbReference type="SUPFAM" id="SSF52540">
    <property type="entry name" value="P-loop containing nucleoside triphosphate hydrolases"/>
    <property type="match status" value="1"/>
</dbReference>
<dbReference type="PANTHER" id="PTHR23155">
    <property type="entry name" value="DISEASE RESISTANCE PROTEIN RP"/>
    <property type="match status" value="1"/>
</dbReference>
<keyword evidence="2" id="KW-0611">Plant defense</keyword>
<dbReference type="OrthoDB" id="1194529at2759"/>
<reference evidence="6" key="1">
    <citation type="submission" date="2016-06" db="EMBL/GenBank/DDBJ databases">
        <title>Parallel loss of symbiosis genes in relatives of nitrogen-fixing non-legume Parasponia.</title>
        <authorList>
            <person name="Van Velzen R."/>
            <person name="Holmer R."/>
            <person name="Bu F."/>
            <person name="Rutten L."/>
            <person name="Van Zeijl A."/>
            <person name="Liu W."/>
            <person name="Santuari L."/>
            <person name="Cao Q."/>
            <person name="Sharma T."/>
            <person name="Shen D."/>
            <person name="Roswanjaya Y."/>
            <person name="Wardhani T."/>
            <person name="Kalhor M.S."/>
            <person name="Jansen J."/>
            <person name="Van den Hoogen J."/>
            <person name="Gungor B."/>
            <person name="Hartog M."/>
            <person name="Hontelez J."/>
            <person name="Verver J."/>
            <person name="Yang W.-C."/>
            <person name="Schijlen E."/>
            <person name="Repin R."/>
            <person name="Schilthuizen M."/>
            <person name="Schranz E."/>
            <person name="Heidstra R."/>
            <person name="Miyata K."/>
            <person name="Fedorova E."/>
            <person name="Kohlen W."/>
            <person name="Bisseling T."/>
            <person name="Smit S."/>
            <person name="Geurts R."/>
        </authorList>
    </citation>
    <scope>NUCLEOTIDE SEQUENCE [LARGE SCALE GENOMIC DNA]</scope>
    <source>
        <strain evidence="6">cv. RG33-2</strain>
    </source>
</reference>
<evidence type="ECO:0000259" key="4">
    <source>
        <dbReference type="Pfam" id="PF23598"/>
    </source>
</evidence>
<dbReference type="AlphaFoldDB" id="A0A2P5B8S5"/>
<dbReference type="InterPro" id="IPR032675">
    <property type="entry name" value="LRR_dom_sf"/>
</dbReference>
<dbReference type="SUPFAM" id="SSF52058">
    <property type="entry name" value="L domain-like"/>
    <property type="match status" value="1"/>
</dbReference>
<evidence type="ECO:0000256" key="2">
    <source>
        <dbReference type="ARBA" id="ARBA00022821"/>
    </source>
</evidence>
<evidence type="ECO:0000313" key="5">
    <source>
        <dbReference type="EMBL" id="PON45185.1"/>
    </source>
</evidence>
<keyword evidence="1" id="KW-0677">Repeat</keyword>
<dbReference type="InterPro" id="IPR055414">
    <property type="entry name" value="LRR_R13L4/SHOC2-like"/>
</dbReference>
<proteinExistence type="predicted"/>
<dbReference type="InterPro" id="IPR042197">
    <property type="entry name" value="Apaf_helical"/>
</dbReference>
<protein>
    <submittedName>
        <fullName evidence="5">NB-ARC domain, LRR domain containing protein</fullName>
    </submittedName>
</protein>
<feature type="domain" description="Disease resistance protein winged helix" evidence="3">
    <location>
        <begin position="86"/>
        <end position="134"/>
    </location>
</feature>
<sequence>MEILAREMLEYCDGLPLAIIVLGGLLSTRHTVDEWERLHNNVKTYIRNGKIHEQNSTYSGVSWVLGLSFDELPYHLKLCFLYMAHFPEDVEIRVKELTRIWMAEGLMLLGKHRGILAENLEDMAYECLCELLQSMESLLMPSYNVRRLAILLKSISIDNQLLPLVNNIDGCLRSFICFNSESNSYEQVMRPLFDRFHALRVLKFENLPSSTSFRIFKLPKEIGNLVHLRLLSLKDTYIERLPSSIGNLRCMQTLDLRVKTFGSSKISNMMCKLEQLRHLYLPKDFSVSSNKLWLDNLSNLLTLVNISTKYFDLNDLVKLANLRKLKIYIATNIGERIFKPTGTTQVQLNSLQSLVIVNILRQRVNLTPLVSSCPQIYKLRLYGKIVKLPEYDQFSSNLIKLTLHETCIKDDPMAILEKLPILGILIFGYKAFKGN</sequence>
<name>A0A2P5B8S5_TREOI</name>
<dbReference type="GO" id="GO:0098542">
    <property type="term" value="P:defense response to other organism"/>
    <property type="evidence" value="ECO:0007669"/>
    <property type="project" value="TreeGrafter"/>
</dbReference>
<accession>A0A2P5B8S5</accession>
<dbReference type="GO" id="GO:0043531">
    <property type="term" value="F:ADP binding"/>
    <property type="evidence" value="ECO:0007669"/>
    <property type="project" value="InterPro"/>
</dbReference>